<name>A0ABW4E7N8_9LACO</name>
<dbReference type="InterPro" id="IPR012338">
    <property type="entry name" value="Beta-lactam/transpept-like"/>
</dbReference>
<reference evidence="3" key="1">
    <citation type="journal article" date="2019" name="Int. J. Syst. Evol. Microbiol.">
        <title>The Global Catalogue of Microorganisms (GCM) 10K type strain sequencing project: providing services to taxonomists for standard genome sequencing and annotation.</title>
        <authorList>
            <consortium name="The Broad Institute Genomics Platform"/>
            <consortium name="The Broad Institute Genome Sequencing Center for Infectious Disease"/>
            <person name="Wu L."/>
            <person name="Ma J."/>
        </authorList>
    </citation>
    <scope>NUCLEOTIDE SEQUENCE [LARGE SCALE GENOMIC DNA]</scope>
    <source>
        <strain evidence="3">CCM 8903</strain>
    </source>
</reference>
<dbReference type="RefSeq" id="WP_125752785.1">
    <property type="nucleotide sequence ID" value="NZ_JBHTON010000014.1"/>
</dbReference>
<comment type="caution">
    <text evidence="2">The sequence shown here is derived from an EMBL/GenBank/DDBJ whole genome shotgun (WGS) entry which is preliminary data.</text>
</comment>
<evidence type="ECO:0000313" key="3">
    <source>
        <dbReference type="Proteomes" id="UP001597252"/>
    </source>
</evidence>
<evidence type="ECO:0000313" key="2">
    <source>
        <dbReference type="EMBL" id="MFD1484736.1"/>
    </source>
</evidence>
<dbReference type="PANTHER" id="PTHR35333:SF3">
    <property type="entry name" value="BETA-LACTAMASE-TYPE TRANSPEPTIDASE FOLD CONTAINING PROTEIN"/>
    <property type="match status" value="1"/>
</dbReference>
<organism evidence="2 3">
    <name type="scientific">Lacticaseibacillus baoqingensis</name>
    <dbReference type="NCBI Taxonomy" id="2486013"/>
    <lineage>
        <taxon>Bacteria</taxon>
        <taxon>Bacillati</taxon>
        <taxon>Bacillota</taxon>
        <taxon>Bacilli</taxon>
        <taxon>Lactobacillales</taxon>
        <taxon>Lactobacillaceae</taxon>
        <taxon>Lacticaseibacillus</taxon>
    </lineage>
</organism>
<protein>
    <recommendedName>
        <fullName evidence="4">Serine hydrolase</fullName>
    </recommendedName>
</protein>
<accession>A0ABW4E7N8</accession>
<dbReference type="Proteomes" id="UP001597252">
    <property type="component" value="Unassembled WGS sequence"/>
</dbReference>
<evidence type="ECO:0008006" key="4">
    <source>
        <dbReference type="Google" id="ProtNLM"/>
    </source>
</evidence>
<gene>
    <name evidence="2" type="ORF">ACFQ5J_05785</name>
</gene>
<dbReference type="InterPro" id="IPR000871">
    <property type="entry name" value="Beta-lactam_class-A"/>
</dbReference>
<dbReference type="Gene3D" id="3.40.710.10">
    <property type="entry name" value="DD-peptidase/beta-lactamase superfamily"/>
    <property type="match status" value="1"/>
</dbReference>
<dbReference type="EMBL" id="JBHTON010000014">
    <property type="protein sequence ID" value="MFD1484736.1"/>
    <property type="molecule type" value="Genomic_DNA"/>
</dbReference>
<dbReference type="PANTHER" id="PTHR35333">
    <property type="entry name" value="BETA-LACTAMASE"/>
    <property type="match status" value="1"/>
</dbReference>
<dbReference type="SUPFAM" id="SSF56601">
    <property type="entry name" value="beta-lactamase/transpeptidase-like"/>
    <property type="match status" value="1"/>
</dbReference>
<evidence type="ECO:0000256" key="1">
    <source>
        <dbReference type="SAM" id="MobiDB-lite"/>
    </source>
</evidence>
<keyword evidence="3" id="KW-1185">Reference proteome</keyword>
<feature type="region of interest" description="Disordered" evidence="1">
    <location>
        <begin position="12"/>
        <end position="36"/>
    </location>
</feature>
<sequence length="275" mass="29579">MIIALLAWHHRPQQKTPAPADQPAQTQGKRTSKTKVSVEKNLTAKWQALLAAHPDIPISVAVYSKQYGVTVALNNHKSTPNTTASIVKVAMLVQLLHTHRAAGEKLIAAEHTYAEAAIQNSDNAAATGLYQAIGNSQGLTTLFDALQMTNSVANSSGWVLTTTAASDQLKLLEQIFYAKDYLSSASRAYVQAEMGAVQADQQWGVSAGSRTFQLKNGWRLNGDNTWIVNSIGHLGSGKRSCTIAVLTDRNASLKTGIKLVEQFARVAGTELDLAQ</sequence>
<proteinExistence type="predicted"/>